<dbReference type="PRINTS" id="PR00080">
    <property type="entry name" value="SDRFAMILY"/>
</dbReference>
<sequence length="256" mass="26856">MPDHLFDITGRLALVTGSSRGLGYAMALGLAGRGACVILHGRDDARVTAAAQEMSTATGADIAHVSFDVADAQATRTALAQLIDRHGVPDILVNNAGLQRRGAIHKIAPDDWDAVIATNLSSVFHVSRELVSGMIARGSGKIVNTGSAHSALARATSAPYSASKAGVAMLTRGMAADLARHGIQVNCLSPGFFQTDITAALWQDPDFDSWLRERTPSARWGQPDDLVGTLIYLCSDASNFVCGQNLFVDGGLTSVV</sequence>
<dbReference type="InterPro" id="IPR036291">
    <property type="entry name" value="NAD(P)-bd_dom_sf"/>
</dbReference>
<gene>
    <name evidence="2" type="ORF">ACFOSU_15830</name>
</gene>
<protein>
    <submittedName>
        <fullName evidence="2">SDR family oxidoreductase</fullName>
    </submittedName>
</protein>
<dbReference type="PRINTS" id="PR00081">
    <property type="entry name" value="GDHRDH"/>
</dbReference>
<evidence type="ECO:0000313" key="2">
    <source>
        <dbReference type="EMBL" id="MFC3105350.1"/>
    </source>
</evidence>
<organism evidence="2 3">
    <name type="scientific">Salinisphaera aquimarina</name>
    <dbReference type="NCBI Taxonomy" id="2094031"/>
    <lineage>
        <taxon>Bacteria</taxon>
        <taxon>Pseudomonadati</taxon>
        <taxon>Pseudomonadota</taxon>
        <taxon>Gammaproteobacteria</taxon>
        <taxon>Salinisphaerales</taxon>
        <taxon>Salinisphaeraceae</taxon>
        <taxon>Salinisphaera</taxon>
    </lineage>
</organism>
<dbReference type="PANTHER" id="PTHR42760">
    <property type="entry name" value="SHORT-CHAIN DEHYDROGENASES/REDUCTASES FAMILY MEMBER"/>
    <property type="match status" value="1"/>
</dbReference>
<dbReference type="RefSeq" id="WP_380690907.1">
    <property type="nucleotide sequence ID" value="NZ_JBHRSS010000008.1"/>
</dbReference>
<dbReference type="InterPro" id="IPR020904">
    <property type="entry name" value="Sc_DH/Rdtase_CS"/>
</dbReference>
<name>A0ABV7ES55_9GAMM</name>
<comment type="caution">
    <text evidence="2">The sequence shown here is derived from an EMBL/GenBank/DDBJ whole genome shotgun (WGS) entry which is preliminary data.</text>
</comment>
<accession>A0ABV7ES55</accession>
<dbReference type="InterPro" id="IPR002347">
    <property type="entry name" value="SDR_fam"/>
</dbReference>
<reference evidence="3" key="1">
    <citation type="journal article" date="2019" name="Int. J. Syst. Evol. Microbiol.">
        <title>The Global Catalogue of Microorganisms (GCM) 10K type strain sequencing project: providing services to taxonomists for standard genome sequencing and annotation.</title>
        <authorList>
            <consortium name="The Broad Institute Genomics Platform"/>
            <consortium name="The Broad Institute Genome Sequencing Center for Infectious Disease"/>
            <person name="Wu L."/>
            <person name="Ma J."/>
        </authorList>
    </citation>
    <scope>NUCLEOTIDE SEQUENCE [LARGE SCALE GENOMIC DNA]</scope>
    <source>
        <strain evidence="3">KCTC 52640</strain>
    </source>
</reference>
<keyword evidence="3" id="KW-1185">Reference proteome</keyword>
<dbReference type="Gene3D" id="3.40.50.720">
    <property type="entry name" value="NAD(P)-binding Rossmann-like Domain"/>
    <property type="match status" value="1"/>
</dbReference>
<evidence type="ECO:0000256" key="1">
    <source>
        <dbReference type="ARBA" id="ARBA00006484"/>
    </source>
</evidence>
<dbReference type="SUPFAM" id="SSF51735">
    <property type="entry name" value="NAD(P)-binding Rossmann-fold domains"/>
    <property type="match status" value="1"/>
</dbReference>
<dbReference type="Pfam" id="PF13561">
    <property type="entry name" value="adh_short_C2"/>
    <property type="match status" value="1"/>
</dbReference>
<proteinExistence type="inferred from homology"/>
<dbReference type="Proteomes" id="UP001595462">
    <property type="component" value="Unassembled WGS sequence"/>
</dbReference>
<dbReference type="EMBL" id="JBHRSS010000008">
    <property type="protein sequence ID" value="MFC3105350.1"/>
    <property type="molecule type" value="Genomic_DNA"/>
</dbReference>
<evidence type="ECO:0000313" key="3">
    <source>
        <dbReference type="Proteomes" id="UP001595462"/>
    </source>
</evidence>
<comment type="similarity">
    <text evidence="1">Belongs to the short-chain dehydrogenases/reductases (SDR) family.</text>
</comment>
<dbReference type="PROSITE" id="PS00061">
    <property type="entry name" value="ADH_SHORT"/>
    <property type="match status" value="1"/>
</dbReference>